<gene>
    <name evidence="1" type="primary">POL_94</name>
    <name evidence="1" type="ORF">TNIN_12281</name>
</gene>
<evidence type="ECO:0000313" key="2">
    <source>
        <dbReference type="Proteomes" id="UP000886998"/>
    </source>
</evidence>
<organism evidence="1 2">
    <name type="scientific">Trichonephila inaurata madagascariensis</name>
    <dbReference type="NCBI Taxonomy" id="2747483"/>
    <lineage>
        <taxon>Eukaryota</taxon>
        <taxon>Metazoa</taxon>
        <taxon>Ecdysozoa</taxon>
        <taxon>Arthropoda</taxon>
        <taxon>Chelicerata</taxon>
        <taxon>Arachnida</taxon>
        <taxon>Araneae</taxon>
        <taxon>Araneomorphae</taxon>
        <taxon>Entelegynae</taxon>
        <taxon>Araneoidea</taxon>
        <taxon>Nephilidae</taxon>
        <taxon>Trichonephila</taxon>
        <taxon>Trichonephila inaurata</taxon>
    </lineage>
</organism>
<dbReference type="Proteomes" id="UP000886998">
    <property type="component" value="Unassembled WGS sequence"/>
</dbReference>
<comment type="caution">
    <text evidence="1">The sequence shown here is derived from an EMBL/GenBank/DDBJ whole genome shotgun (WGS) entry which is preliminary data.</text>
</comment>
<sequence length="252" mass="29157">MLDNIVEERKSLEVEAIKKIERENMFLASRAFELEKIKLQAQNPPASKGNSPQMFSIQMRLDLKTVLSTFISIKDDISLFLTLFERQMKFLNVPANFWVSHLFGVIPSDISRTFVEGWLKELEINSFEILKDLIRAHQIKKYPPDCKNHFLDTWEKLYDPIMLAEKLDSYKDVKPSSQKLAKFPKPQELNNARFSRNTGNPQFRKSHSFKVENNVSGNQNSTFANPSYMPARNTTLVVIHLFLAMVVSTLDL</sequence>
<dbReference type="AlphaFoldDB" id="A0A8X7CBC8"/>
<keyword evidence="2" id="KW-1185">Reference proteome</keyword>
<name>A0A8X7CBC8_9ARAC</name>
<dbReference type="OrthoDB" id="6432602at2759"/>
<evidence type="ECO:0000313" key="1">
    <source>
        <dbReference type="EMBL" id="GFY63108.1"/>
    </source>
</evidence>
<protein>
    <submittedName>
        <fullName evidence="1">Retrovirus-related Pol polyprotein from transposon 412</fullName>
    </submittedName>
</protein>
<accession>A0A8X7CBC8</accession>
<reference evidence="1" key="1">
    <citation type="submission" date="2020-08" db="EMBL/GenBank/DDBJ databases">
        <title>Multicomponent nature underlies the extraordinary mechanical properties of spider dragline silk.</title>
        <authorList>
            <person name="Kono N."/>
            <person name="Nakamura H."/>
            <person name="Mori M."/>
            <person name="Yoshida Y."/>
            <person name="Ohtoshi R."/>
            <person name="Malay A.D."/>
            <person name="Moran D.A.P."/>
            <person name="Tomita M."/>
            <person name="Numata K."/>
            <person name="Arakawa K."/>
        </authorList>
    </citation>
    <scope>NUCLEOTIDE SEQUENCE</scope>
</reference>
<dbReference type="EMBL" id="BMAV01014615">
    <property type="protein sequence ID" value="GFY63108.1"/>
    <property type="molecule type" value="Genomic_DNA"/>
</dbReference>
<proteinExistence type="predicted"/>